<evidence type="ECO:0000259" key="7">
    <source>
        <dbReference type="Pfam" id="PF16822"/>
    </source>
</evidence>
<accession>W4LFP7</accession>
<dbReference type="HOGENOM" id="CLU_709197_0_0_7"/>
<reference evidence="8 9" key="1">
    <citation type="journal article" date="2014" name="Nature">
        <title>An environmental bacterial taxon with a large and distinct metabolic repertoire.</title>
        <authorList>
            <person name="Wilson M.C."/>
            <person name="Mori T."/>
            <person name="Ruckert C."/>
            <person name="Uria A.R."/>
            <person name="Helf M.J."/>
            <person name="Takada K."/>
            <person name="Gernert C."/>
            <person name="Steffens U.A."/>
            <person name="Heycke N."/>
            <person name="Schmitt S."/>
            <person name="Rinke C."/>
            <person name="Helfrich E.J."/>
            <person name="Brachmann A.O."/>
            <person name="Gurgui C."/>
            <person name="Wakimoto T."/>
            <person name="Kracht M."/>
            <person name="Crusemann M."/>
            <person name="Hentschel U."/>
            <person name="Abe I."/>
            <person name="Matsunaga S."/>
            <person name="Kalinowski J."/>
            <person name="Takeyama H."/>
            <person name="Piel J."/>
        </authorList>
    </citation>
    <scope>NUCLEOTIDE SEQUENCE [LARGE SCALE GENOMIC DNA]</scope>
    <source>
        <strain evidence="9">TSY1</strain>
    </source>
</reference>
<dbReference type="GO" id="GO:0042121">
    <property type="term" value="P:alginic acid biosynthetic process"/>
    <property type="evidence" value="ECO:0007669"/>
    <property type="project" value="UniProtKB-UniPathway"/>
</dbReference>
<evidence type="ECO:0000256" key="4">
    <source>
        <dbReference type="ARBA" id="ARBA00022729"/>
    </source>
</evidence>
<dbReference type="EMBL" id="AZHW01000728">
    <property type="protein sequence ID" value="ETW96913.1"/>
    <property type="molecule type" value="Genomic_DNA"/>
</dbReference>
<comment type="subcellular location">
    <subcellularLocation>
        <location evidence="1">Periplasm</location>
    </subcellularLocation>
</comment>
<evidence type="ECO:0000256" key="2">
    <source>
        <dbReference type="ARBA" id="ARBA00005182"/>
    </source>
</evidence>
<dbReference type="GO" id="GO:0016788">
    <property type="term" value="F:hydrolase activity, acting on ester bonds"/>
    <property type="evidence" value="ECO:0007669"/>
    <property type="project" value="UniProtKB-ARBA"/>
</dbReference>
<evidence type="ECO:0000256" key="5">
    <source>
        <dbReference type="ARBA" id="ARBA00022764"/>
    </source>
</evidence>
<evidence type="ECO:0000256" key="3">
    <source>
        <dbReference type="ARBA" id="ARBA00022679"/>
    </source>
</evidence>
<dbReference type="GO" id="GO:0016740">
    <property type="term" value="F:transferase activity"/>
    <property type="evidence" value="ECO:0007669"/>
    <property type="project" value="UniProtKB-KW"/>
</dbReference>
<evidence type="ECO:0000313" key="8">
    <source>
        <dbReference type="EMBL" id="ETW96913.1"/>
    </source>
</evidence>
<dbReference type="InterPro" id="IPR031811">
    <property type="entry name" value="ALGX/ALGJ_SGNH-like"/>
</dbReference>
<dbReference type="Gene3D" id="3.40.50.1110">
    <property type="entry name" value="SGNH hydrolase"/>
    <property type="match status" value="2"/>
</dbReference>
<feature type="domain" description="AlgX/AlgJ SGNH hydrolase-like" evidence="7">
    <location>
        <begin position="251"/>
        <end position="350"/>
    </location>
</feature>
<dbReference type="InterPro" id="IPR036514">
    <property type="entry name" value="SGNH_hydro_sf"/>
</dbReference>
<keyword evidence="6" id="KW-0016">Alginate biosynthesis</keyword>
<comment type="caution">
    <text evidence="8">The sequence shown here is derived from an EMBL/GenBank/DDBJ whole genome shotgun (WGS) entry which is preliminary data.</text>
</comment>
<evidence type="ECO:0000313" key="9">
    <source>
        <dbReference type="Proteomes" id="UP000019141"/>
    </source>
</evidence>
<proteinExistence type="predicted"/>
<keyword evidence="9" id="KW-1185">Reference proteome</keyword>
<dbReference type="AlphaFoldDB" id="W4LFP7"/>
<name>W4LFP7_ENTF1</name>
<dbReference type="SUPFAM" id="SSF52266">
    <property type="entry name" value="SGNH hydrolase"/>
    <property type="match status" value="1"/>
</dbReference>
<keyword evidence="4" id="KW-0732">Signal</keyword>
<sequence>MGLLILLGAIAGEAVLRSRPGWLPPQWQIRMHERTRKHRTVPHADIGFLLHPHQHQQTRNRDYDYLKETDAHGFPNREPWPEQAEIVFLGDSLLTGEGVGIDHQFSTLIDRQLPNLKVINFGVPGAGPERQYRVYRQFDIGHHPHVVVACWYLASDLDNDTHFDAWLKDDGGMTFNRFRLTYARRAAPKPPISRLTRLLRRSVLYGYGQAWLQHIDGERTPWRARRQFDDGTEMIFDERKLPFITTAVTAEDPRLLRAMASLKRLQALAASRQAKVVVMLLPSKEEMYFGDAVETETPTMLTRMRQYLHSARVPTIDLYEILRRRGRTQVPFFPRDSHLNHDGNRIVAEYFVAWWQAQDGLM</sequence>
<keyword evidence="3" id="KW-0808">Transferase</keyword>
<gene>
    <name evidence="8" type="ORF">ETSY1_24705</name>
</gene>
<evidence type="ECO:0000256" key="6">
    <source>
        <dbReference type="ARBA" id="ARBA00022841"/>
    </source>
</evidence>
<comment type="pathway">
    <text evidence="2">Glycan biosynthesis; alginate biosynthesis.</text>
</comment>
<dbReference type="Proteomes" id="UP000019141">
    <property type="component" value="Unassembled WGS sequence"/>
</dbReference>
<organism evidence="8 9">
    <name type="scientific">Entotheonella factor</name>
    <dbReference type="NCBI Taxonomy" id="1429438"/>
    <lineage>
        <taxon>Bacteria</taxon>
        <taxon>Pseudomonadati</taxon>
        <taxon>Nitrospinota/Tectimicrobiota group</taxon>
        <taxon>Candidatus Tectimicrobiota</taxon>
        <taxon>Candidatus Entotheonellia</taxon>
        <taxon>Candidatus Entotheonellales</taxon>
        <taxon>Candidatus Entotheonellaceae</taxon>
        <taxon>Candidatus Entotheonella</taxon>
    </lineage>
</organism>
<evidence type="ECO:0000256" key="1">
    <source>
        <dbReference type="ARBA" id="ARBA00004418"/>
    </source>
</evidence>
<dbReference type="UniPathway" id="UPA00286"/>
<keyword evidence="5" id="KW-0574">Periplasm</keyword>
<protein>
    <recommendedName>
        <fullName evidence="7">AlgX/AlgJ SGNH hydrolase-like domain-containing protein</fullName>
    </recommendedName>
</protein>
<dbReference type="Pfam" id="PF16822">
    <property type="entry name" value="ALGX"/>
    <property type="match status" value="1"/>
</dbReference>
<dbReference type="GO" id="GO:0042597">
    <property type="term" value="C:periplasmic space"/>
    <property type="evidence" value="ECO:0007669"/>
    <property type="project" value="UniProtKB-SubCell"/>
</dbReference>